<sequence length="163" mass="18689">MRVELKGKVGEMMSHIPFGYNIQNGRAVVNEEEAVKIEKLFEAYLSGLSLSKAAQKAGIKRYHTSVAKMLSDKRYVEDKFYPPIISKDTFGKAQLERHRRAEALGRIYEHKGNEKKILNFKFHASMPDNLYDDPFQQAEYAYSSIKSEVILDDNQECYGNSCP</sequence>
<protein>
    <recommendedName>
        <fullName evidence="1">Recombinase domain-containing protein</fullName>
    </recommendedName>
</protein>
<name>A0A1H2UPG9_9FIRM</name>
<dbReference type="GO" id="GO:0000150">
    <property type="term" value="F:DNA strand exchange activity"/>
    <property type="evidence" value="ECO:0007669"/>
    <property type="project" value="InterPro"/>
</dbReference>
<keyword evidence="3" id="KW-1185">Reference proteome</keyword>
<dbReference type="InterPro" id="IPR038109">
    <property type="entry name" value="DNA_bind_recomb_sf"/>
</dbReference>
<dbReference type="OrthoDB" id="2188903at2"/>
<dbReference type="EMBL" id="FNNG01000003">
    <property type="protein sequence ID" value="SDW57444.1"/>
    <property type="molecule type" value="Genomic_DNA"/>
</dbReference>
<dbReference type="InterPro" id="IPR011109">
    <property type="entry name" value="DNA_bind_recombinase_dom"/>
</dbReference>
<dbReference type="PROSITE" id="PS51737">
    <property type="entry name" value="RECOMBINASE_DNA_BIND"/>
    <property type="match status" value="1"/>
</dbReference>
<accession>A0A1H2UPG9</accession>
<gene>
    <name evidence="2" type="ORF">SAMN05660923_00886</name>
</gene>
<evidence type="ECO:0000259" key="1">
    <source>
        <dbReference type="PROSITE" id="PS51737"/>
    </source>
</evidence>
<dbReference type="AlphaFoldDB" id="A0A1H2UPG9"/>
<proteinExistence type="predicted"/>
<reference evidence="2 3" key="1">
    <citation type="submission" date="2016-10" db="EMBL/GenBank/DDBJ databases">
        <authorList>
            <person name="de Groot N.N."/>
        </authorList>
    </citation>
    <scope>NUCLEOTIDE SEQUENCE [LARGE SCALE GENOMIC DNA]</scope>
    <source>
        <strain evidence="2 3">DSM 23310</strain>
    </source>
</reference>
<dbReference type="Gene3D" id="3.90.1750.20">
    <property type="entry name" value="Putative Large Serine Recombinase, Chain B, Domain 2"/>
    <property type="match status" value="1"/>
</dbReference>
<evidence type="ECO:0000313" key="2">
    <source>
        <dbReference type="EMBL" id="SDW57444.1"/>
    </source>
</evidence>
<evidence type="ECO:0000313" key="3">
    <source>
        <dbReference type="Proteomes" id="UP000198828"/>
    </source>
</evidence>
<dbReference type="GO" id="GO:0003677">
    <property type="term" value="F:DNA binding"/>
    <property type="evidence" value="ECO:0007669"/>
    <property type="project" value="InterPro"/>
</dbReference>
<organism evidence="2 3">
    <name type="scientific">Tepidimicrobium xylanilyticum</name>
    <dbReference type="NCBI Taxonomy" id="1123352"/>
    <lineage>
        <taxon>Bacteria</taxon>
        <taxon>Bacillati</taxon>
        <taxon>Bacillota</taxon>
        <taxon>Tissierellia</taxon>
        <taxon>Tissierellales</taxon>
        <taxon>Tepidimicrobiaceae</taxon>
        <taxon>Tepidimicrobium</taxon>
    </lineage>
</organism>
<feature type="domain" description="Recombinase" evidence="1">
    <location>
        <begin position="17"/>
        <end position="103"/>
    </location>
</feature>
<dbReference type="Proteomes" id="UP000198828">
    <property type="component" value="Unassembled WGS sequence"/>
</dbReference>